<evidence type="ECO:0000259" key="1">
    <source>
        <dbReference type="Pfam" id="PF04073"/>
    </source>
</evidence>
<evidence type="ECO:0000313" key="2">
    <source>
        <dbReference type="EMBL" id="MBW8270837.1"/>
    </source>
</evidence>
<evidence type="ECO:0000313" key="3">
    <source>
        <dbReference type="Proteomes" id="UP001519924"/>
    </source>
</evidence>
<accession>A0ABS7F5E1</accession>
<dbReference type="PANTHER" id="PTHR30411">
    <property type="entry name" value="CYTOPLASMIC PROTEIN"/>
    <property type="match status" value="1"/>
</dbReference>
<dbReference type="Gene3D" id="3.90.960.10">
    <property type="entry name" value="YbaK/aminoacyl-tRNA synthetase-associated domain"/>
    <property type="match status" value="1"/>
</dbReference>
<dbReference type="RefSeq" id="WP_220118617.1">
    <property type="nucleotide sequence ID" value="NZ_JAHZUY010000055.1"/>
</dbReference>
<proteinExistence type="predicted"/>
<sequence>MTIANRLQQYLDGAGIGYDTVAHPRTMTAARSAEAAHVPGSQVAKSVLVHWEDGYFLAVVPSSHRVELDTLQDIADRRLGLATEDEIARVFDDCELGAVPPVGAAYGVPVFLDASLDAAPDLYFEGGDHTTLVHVSGEAFRALMKDARRARFSHPA</sequence>
<reference evidence="2 3" key="1">
    <citation type="submission" date="2021-08" db="EMBL/GenBank/DDBJ databases">
        <title>Caldovatus sediminis gen. nov., sp. nov., a moderately thermophilic bacterium isolated from a hot spring.</title>
        <authorList>
            <person name="Hu C.-J."/>
            <person name="Li W.-J."/>
            <person name="Xian W.-D."/>
        </authorList>
    </citation>
    <scope>NUCLEOTIDE SEQUENCE [LARGE SCALE GENOMIC DNA]</scope>
    <source>
        <strain evidence="2 3">SYSU G05006</strain>
    </source>
</reference>
<name>A0ABS7F5E1_9PROT</name>
<dbReference type="PANTHER" id="PTHR30411:SF9">
    <property type="entry name" value="MULTIFUNCTIONAL SER_THR-TRNA DEACYLASE PROXP-Y"/>
    <property type="match status" value="1"/>
</dbReference>
<dbReference type="Proteomes" id="UP001519924">
    <property type="component" value="Unassembled WGS sequence"/>
</dbReference>
<dbReference type="InterPro" id="IPR036754">
    <property type="entry name" value="YbaK/aa-tRNA-synt-asso_dom_sf"/>
</dbReference>
<comment type="caution">
    <text evidence="2">The sequence shown here is derived from an EMBL/GenBank/DDBJ whole genome shotgun (WGS) entry which is preliminary data.</text>
</comment>
<dbReference type="CDD" id="cd04332">
    <property type="entry name" value="YbaK_like"/>
    <property type="match status" value="1"/>
</dbReference>
<gene>
    <name evidence="2" type="ORF">K1J50_15240</name>
</gene>
<dbReference type="EMBL" id="JAHZUY010000055">
    <property type="protein sequence ID" value="MBW8270837.1"/>
    <property type="molecule type" value="Genomic_DNA"/>
</dbReference>
<dbReference type="Pfam" id="PF04073">
    <property type="entry name" value="tRNA_edit"/>
    <property type="match status" value="1"/>
</dbReference>
<dbReference type="SUPFAM" id="SSF55826">
    <property type="entry name" value="YbaK/ProRS associated domain"/>
    <property type="match status" value="1"/>
</dbReference>
<dbReference type="InterPro" id="IPR007214">
    <property type="entry name" value="YbaK/aa-tRNA-synth-assoc-dom"/>
</dbReference>
<feature type="domain" description="YbaK/aminoacyl-tRNA synthetase-associated" evidence="1">
    <location>
        <begin position="23"/>
        <end position="142"/>
    </location>
</feature>
<organism evidence="2 3">
    <name type="scientific">Caldovatus aquaticus</name>
    <dbReference type="NCBI Taxonomy" id="2865671"/>
    <lineage>
        <taxon>Bacteria</taxon>
        <taxon>Pseudomonadati</taxon>
        <taxon>Pseudomonadota</taxon>
        <taxon>Alphaproteobacteria</taxon>
        <taxon>Acetobacterales</taxon>
        <taxon>Roseomonadaceae</taxon>
        <taxon>Caldovatus</taxon>
    </lineage>
</organism>
<protein>
    <submittedName>
        <fullName evidence="2">YbaK/EbsC family protein</fullName>
    </submittedName>
</protein>
<keyword evidence="3" id="KW-1185">Reference proteome</keyword>